<dbReference type="RefSeq" id="WP_107031434.1">
    <property type="nucleotide sequence ID" value="NZ_PUEC01000004.1"/>
</dbReference>
<comment type="subcellular location">
    <subcellularLocation>
        <location evidence="1">Cell membrane</location>
        <topology evidence="1">Multi-pass membrane protein</topology>
    </subcellularLocation>
</comment>
<feature type="transmembrane region" description="Helical" evidence="7">
    <location>
        <begin position="227"/>
        <end position="245"/>
    </location>
</feature>
<proteinExistence type="inferred from homology"/>
<keyword evidence="6 7" id="KW-0472">Membrane</keyword>
<gene>
    <name evidence="9" type="ORF">C5O23_02770</name>
</gene>
<dbReference type="GO" id="GO:0009267">
    <property type="term" value="P:cellular response to starvation"/>
    <property type="evidence" value="ECO:0007669"/>
    <property type="project" value="InterPro"/>
</dbReference>
<feature type="transmembrane region" description="Helical" evidence="7">
    <location>
        <begin position="388"/>
        <end position="408"/>
    </location>
</feature>
<keyword evidence="3" id="KW-1003">Cell membrane</keyword>
<feature type="transmembrane region" description="Helical" evidence="7">
    <location>
        <begin position="185"/>
        <end position="207"/>
    </location>
</feature>
<dbReference type="Gene3D" id="1.20.1730.10">
    <property type="entry name" value="Sodium/glucose cotransporter"/>
    <property type="match status" value="1"/>
</dbReference>
<feature type="domain" description="CstA N-terminal" evidence="8">
    <location>
        <begin position="4"/>
        <end position="152"/>
    </location>
</feature>
<protein>
    <submittedName>
        <fullName evidence="9">Carbon starvation protein A</fullName>
    </submittedName>
</protein>
<feature type="transmembrane region" description="Helical" evidence="7">
    <location>
        <begin position="266"/>
        <end position="289"/>
    </location>
</feature>
<feature type="transmembrane region" description="Helical" evidence="7">
    <location>
        <begin position="321"/>
        <end position="342"/>
    </location>
</feature>
<dbReference type="InterPro" id="IPR038377">
    <property type="entry name" value="Na/Glc_symporter_sf"/>
</dbReference>
<feature type="transmembrane region" description="Helical" evidence="7">
    <location>
        <begin position="161"/>
        <end position="178"/>
    </location>
</feature>
<dbReference type="InterPro" id="IPR003706">
    <property type="entry name" value="CstA_N"/>
</dbReference>
<organism evidence="9 10">
    <name type="scientific">Duncaniella muris</name>
    <dbReference type="NCBI Taxonomy" id="2094150"/>
    <lineage>
        <taxon>Bacteria</taxon>
        <taxon>Pseudomonadati</taxon>
        <taxon>Bacteroidota</taxon>
        <taxon>Bacteroidia</taxon>
        <taxon>Bacteroidales</taxon>
        <taxon>Muribaculaceae</taxon>
        <taxon>Duncaniella</taxon>
    </lineage>
</organism>
<evidence type="ECO:0000256" key="7">
    <source>
        <dbReference type="SAM" id="Phobius"/>
    </source>
</evidence>
<evidence type="ECO:0000313" key="9">
    <source>
        <dbReference type="EMBL" id="PWB03652.1"/>
    </source>
</evidence>
<evidence type="ECO:0000256" key="1">
    <source>
        <dbReference type="ARBA" id="ARBA00004651"/>
    </source>
</evidence>
<dbReference type="Proteomes" id="UP000244905">
    <property type="component" value="Unassembled WGS sequence"/>
</dbReference>
<dbReference type="AlphaFoldDB" id="A0A2V1IQV9"/>
<feature type="transmembrane region" description="Helical" evidence="7">
    <location>
        <begin position="115"/>
        <end position="141"/>
    </location>
</feature>
<evidence type="ECO:0000256" key="3">
    <source>
        <dbReference type="ARBA" id="ARBA00022475"/>
    </source>
</evidence>
<evidence type="ECO:0000259" key="8">
    <source>
        <dbReference type="Pfam" id="PF02554"/>
    </source>
</evidence>
<evidence type="ECO:0000256" key="6">
    <source>
        <dbReference type="ARBA" id="ARBA00023136"/>
    </source>
</evidence>
<feature type="transmembrane region" description="Helical" evidence="7">
    <location>
        <begin position="67"/>
        <end position="94"/>
    </location>
</feature>
<feature type="transmembrane region" description="Helical" evidence="7">
    <location>
        <begin position="415"/>
        <end position="440"/>
    </location>
</feature>
<evidence type="ECO:0000256" key="2">
    <source>
        <dbReference type="ARBA" id="ARBA00007755"/>
    </source>
</evidence>
<keyword evidence="5 7" id="KW-1133">Transmembrane helix</keyword>
<dbReference type="GO" id="GO:0005886">
    <property type="term" value="C:plasma membrane"/>
    <property type="evidence" value="ECO:0007669"/>
    <property type="project" value="UniProtKB-SubCell"/>
</dbReference>
<dbReference type="GeneID" id="82525271"/>
<dbReference type="EMBL" id="PUEC01000004">
    <property type="protein sequence ID" value="PWB03652.1"/>
    <property type="molecule type" value="Genomic_DNA"/>
</dbReference>
<name>A0A2V1IQV9_9BACT</name>
<reference evidence="10" key="1">
    <citation type="submission" date="2018-02" db="EMBL/GenBank/DDBJ databases">
        <authorList>
            <person name="Clavel T."/>
            <person name="Strowig T."/>
        </authorList>
    </citation>
    <scope>NUCLEOTIDE SEQUENCE [LARGE SCALE GENOMIC DNA]</scope>
    <source>
        <strain evidence="10">DSM 103720</strain>
    </source>
</reference>
<dbReference type="PANTHER" id="PTHR30252">
    <property type="entry name" value="INNER MEMBRANE PEPTIDE TRANSPORTER"/>
    <property type="match status" value="1"/>
</dbReference>
<evidence type="ECO:0000313" key="10">
    <source>
        <dbReference type="Proteomes" id="UP000244905"/>
    </source>
</evidence>
<accession>A0A2V1IQV9</accession>
<dbReference type="InterPro" id="IPR051605">
    <property type="entry name" value="CstA"/>
</dbReference>
<feature type="domain" description="CstA N-terminal" evidence="8">
    <location>
        <begin position="156"/>
        <end position="287"/>
    </location>
</feature>
<keyword evidence="10" id="KW-1185">Reference proteome</keyword>
<evidence type="ECO:0000256" key="4">
    <source>
        <dbReference type="ARBA" id="ARBA00022692"/>
    </source>
</evidence>
<comment type="similarity">
    <text evidence="2">Belongs to the peptide transporter carbon starvation (CstA) (TC 2.A.114) family.</text>
</comment>
<dbReference type="Pfam" id="PF02554">
    <property type="entry name" value="CstA"/>
    <property type="match status" value="2"/>
</dbReference>
<dbReference type="PANTHER" id="PTHR30252:SF4">
    <property type="entry name" value="CARBON STARVATION"/>
    <property type="match status" value="1"/>
</dbReference>
<feature type="transmembrane region" description="Helical" evidence="7">
    <location>
        <begin position="363"/>
        <end position="382"/>
    </location>
</feature>
<comment type="caution">
    <text evidence="9">The sequence shown here is derived from an EMBL/GenBank/DDBJ whole genome shotgun (WGS) entry which is preliminary data.</text>
</comment>
<keyword evidence="4 7" id="KW-0812">Transmembrane</keyword>
<feature type="transmembrane region" description="Helical" evidence="7">
    <location>
        <begin position="446"/>
        <end position="463"/>
    </location>
</feature>
<sequence length="480" mass="52378">MITFLACLALLIAAYFTYGRYLERLADIDSERPTPVDRCEDGVDYIKLPRWRVFLIQLLNIAGTGPIFGAILGACFGPVAFLWITLGGIFFGAMHDFLSGVMIMRHDGRSLPEIIGIYMGITTRSVVRVFSIALMVLVGAVFILSPAELLASMVPSVAKNIWVWIILTYYVLATMLPVDKVIGKVYPIFGIALIAMAAGLLVVLLSGSYAIPELTTLHNFQLNPDKLPIIPTLFITIACGAISGFHATQSPLMARCITNEKKCRSVFYGSMISESVIALIWAAIAMAFFHGPTGLGEQLAEHGGNAAWAVDVISHTTLGKVGAVLALLGVVAAPITSGDTAFRGARLIVADIFKIDQRPILKRFAVCIPLFVVGYGITLINFDIVWRYFAWANQTLAAVVLWAIYIWLARKKRNYWVALIPALAMTFIVTCFVFVSPQFFGIENKILAFALAALSTVALGYLANRRVDPAIVISNKSESN</sequence>
<evidence type="ECO:0000256" key="5">
    <source>
        <dbReference type="ARBA" id="ARBA00022989"/>
    </source>
</evidence>